<gene>
    <name evidence="2" type="ORF">AERO8C_20252</name>
    <name evidence="1" type="ORF">NS965_19255</name>
</gene>
<accession>A0A653L2F5</accession>
<dbReference type="Proteomes" id="UP000439123">
    <property type="component" value="Unassembled WGS sequence"/>
</dbReference>
<evidence type="ECO:0000313" key="2">
    <source>
        <dbReference type="EMBL" id="VXA85102.1"/>
    </source>
</evidence>
<dbReference type="InterPro" id="IPR024406">
    <property type="entry name" value="TAC-10"/>
</dbReference>
<dbReference type="AlphaFoldDB" id="A0A1Q8F595"/>
<accession>A0A1Q8F595</accession>
<evidence type="ECO:0000313" key="1">
    <source>
        <dbReference type="EMBL" id="MCR4450525.1"/>
    </source>
</evidence>
<reference evidence="1" key="2">
    <citation type="submission" date="2022-08" db="EMBL/GenBank/DDBJ databases">
        <title>A global survey of hypervirulent Aeromonas hydrophila identified this emerging pathogen in farmed fish in the lower Mekong River basin.</title>
        <authorList>
            <person name="Xu T."/>
            <person name="Rasmussen-Ivey C.R."/>
            <person name="Moen F.S."/>
            <person name="Fernandez Bravo A."/>
            <person name="Lamy B."/>
            <person name="Beaz-Hidalgo R."/>
            <person name="Khan C.D."/>
            <person name="Castro Escarpulli G."/>
            <person name="Yasin I.S.M."/>
            <person name="Figueras M.J."/>
            <person name="Azzam Sayuti M."/>
            <person name="Karim M.M."/>
            <person name="Alam K.M."/>
            <person name="Le T.T.T."/>
            <person name="Thao N.H.P."/>
            <person name="Addo S."/>
            <person name="Duodu S."/>
            <person name="Ali S."/>
            <person name="Mey S."/>
            <person name="Somony T."/>
            <person name="Liles M.R."/>
        </authorList>
    </citation>
    <scope>NUCLEOTIDE SEQUENCE</scope>
    <source>
        <strain evidence="1">0.14</strain>
    </source>
</reference>
<dbReference type="RefSeq" id="WP_029299933.1">
    <property type="nucleotide sequence ID" value="NZ_CAAKNL010000037.1"/>
</dbReference>
<sequence>MTTPIITLDVAGKELKFAPTMVAYNGFINDMMPSDKVAPAHNYLKKIVCQESKEALDELLKRPGAALQLAGAINQQFAPDLEITVKN</sequence>
<dbReference type="OrthoDB" id="5908298at2"/>
<evidence type="ECO:0000313" key="3">
    <source>
        <dbReference type="Proteomes" id="UP000439123"/>
    </source>
</evidence>
<dbReference type="EMBL" id="JANLFC010000068">
    <property type="protein sequence ID" value="MCR4450525.1"/>
    <property type="molecule type" value="Genomic_DNA"/>
</dbReference>
<protein>
    <submittedName>
        <fullName evidence="1">Phage tail assembly chaperone</fullName>
    </submittedName>
</protein>
<proteinExistence type="predicted"/>
<dbReference type="EMBL" id="CABWLC010000012">
    <property type="protein sequence ID" value="VXA85102.1"/>
    <property type="molecule type" value="Genomic_DNA"/>
</dbReference>
<name>A0A1Q8F595_AERVE</name>
<organism evidence="2 3">
    <name type="scientific">Aeromonas veronii</name>
    <dbReference type="NCBI Taxonomy" id="654"/>
    <lineage>
        <taxon>Bacteria</taxon>
        <taxon>Pseudomonadati</taxon>
        <taxon>Pseudomonadota</taxon>
        <taxon>Gammaproteobacteria</taxon>
        <taxon>Aeromonadales</taxon>
        <taxon>Aeromonadaceae</taxon>
        <taxon>Aeromonas</taxon>
    </lineage>
</organism>
<dbReference type="Proteomes" id="UP001204061">
    <property type="component" value="Unassembled WGS sequence"/>
</dbReference>
<reference evidence="2 3" key="1">
    <citation type="submission" date="2019-10" db="EMBL/GenBank/DDBJ databases">
        <authorList>
            <person name="Karimi E."/>
        </authorList>
    </citation>
    <scope>NUCLEOTIDE SEQUENCE [LARGE SCALE GENOMIC DNA]</scope>
    <source>
        <strain evidence="2">Aeromonas sp. 8C</strain>
    </source>
</reference>
<dbReference type="Pfam" id="PF10963">
    <property type="entry name" value="Phage_TAC_10"/>
    <property type="match status" value="1"/>
</dbReference>